<reference evidence="1 2" key="1">
    <citation type="submission" date="2020-08" db="EMBL/GenBank/DDBJ databases">
        <title>Genomic Encyclopedia of Type Strains, Phase IV (KMG-IV): sequencing the most valuable type-strain genomes for metagenomic binning, comparative biology and taxonomic classification.</title>
        <authorList>
            <person name="Goeker M."/>
        </authorList>
    </citation>
    <scope>NUCLEOTIDE SEQUENCE [LARGE SCALE GENOMIC DNA]</scope>
    <source>
        <strain evidence="1 2">DSM 15867</strain>
    </source>
</reference>
<protein>
    <submittedName>
        <fullName evidence="1">Uncharacterized protein</fullName>
    </submittedName>
</protein>
<sequence>MTTTSGGVSLSGYEDVIGTGGGGIWRADLTNADFGDRDDEGRAATLAWRAINAAMQGGSVAVDLIFCDALHQPVTGSSRVPHSDQTPFGDDALYRSSGASGTVLAVVNGQTGGNRATILDIALTSACPLLGGERFSYQGANGWGSRAAEIFSIEPISGGYRVAISPPIRGGIKAGDALDFDNIRCQMRRTSPASNPLNMGAFSSGSISFQEDMRPPVQP</sequence>
<keyword evidence="2" id="KW-1185">Reference proteome</keyword>
<evidence type="ECO:0000313" key="2">
    <source>
        <dbReference type="Proteomes" id="UP000574769"/>
    </source>
</evidence>
<dbReference type="EMBL" id="JACHNY010000002">
    <property type="protein sequence ID" value="MBB4616902.1"/>
    <property type="molecule type" value="Genomic_DNA"/>
</dbReference>
<accession>A0A7W7AIZ4</accession>
<dbReference type="RefSeq" id="WP_184112293.1">
    <property type="nucleotide sequence ID" value="NZ_JACHNY010000002.1"/>
</dbReference>
<organism evidence="1 2">
    <name type="scientific">Sphingomonas abaci</name>
    <dbReference type="NCBI Taxonomy" id="237611"/>
    <lineage>
        <taxon>Bacteria</taxon>
        <taxon>Pseudomonadati</taxon>
        <taxon>Pseudomonadota</taxon>
        <taxon>Alphaproteobacteria</taxon>
        <taxon>Sphingomonadales</taxon>
        <taxon>Sphingomonadaceae</taxon>
        <taxon>Sphingomonas</taxon>
    </lineage>
</organism>
<gene>
    <name evidence="1" type="ORF">GGQ96_001022</name>
</gene>
<comment type="caution">
    <text evidence="1">The sequence shown here is derived from an EMBL/GenBank/DDBJ whole genome shotgun (WGS) entry which is preliminary data.</text>
</comment>
<dbReference type="AlphaFoldDB" id="A0A7W7AIZ4"/>
<proteinExistence type="predicted"/>
<name>A0A7W7AIZ4_9SPHN</name>
<dbReference type="Proteomes" id="UP000574769">
    <property type="component" value="Unassembled WGS sequence"/>
</dbReference>
<evidence type="ECO:0000313" key="1">
    <source>
        <dbReference type="EMBL" id="MBB4616902.1"/>
    </source>
</evidence>